<dbReference type="Pfam" id="PF24652">
    <property type="entry name" value="CEP76_C"/>
    <property type="match status" value="1"/>
</dbReference>
<dbReference type="EMBL" id="CAJOBZ010000061">
    <property type="protein sequence ID" value="CAF4927207.1"/>
    <property type="molecule type" value="Genomic_DNA"/>
</dbReference>
<sequence length="1336" mass="155539">MSDKIELHSYCIRGNKSDSEEYHEINESAVYSENLMQTVPQSPKTQTFFFTKQIKKNKRKRVNKERTDHSSNILKILTKKIDSESSPIVKNVINVIKPNSEPSYLQSECRLDKILQFKPHIFDVEYGDRQRSLKLHPNFPNDEKTSETRDTYIYTNYVEPRFFKDFVSGRSITNLNVTQKFLDISINGLNFTYHHSYSLEKILSIKLEEYYMDYLEIEKHIIHILRGIDVNRQTRENLKAKFTAISTKKNDSIRFDATILKYTAAFLDFKEKYYYKLNEKRKLLSIILSLWSDIKSIRHKLGVINTPIVLEVEKLYVSVDTLAEHWKEVFQKEYTDFLIELEYDYVNKYLEYKKFKSDENYAKNKLVKPKLHIDPERIKHDVEKRVGFLVSPEDVSVRLKFDETIQKLKLKTEIQSEEKYIYLKVFIDDVFVCESERLEVKDISAINYNDSFTLQILDNNKTLTFILCEGSKDISALTMELDEIRRKYLNSVLINKHFVCYNKIKPTSLFIGNGYTIKDIAAINDVMLKSNNLFQGKLLTSCEIKLSFSWNDTFNANENPNISLKYCLDVKKQIQRILHGLDKPNLNTLLDILNYVYEFEINDENIIKSLKDMCKYKTKQNKFDFINNENCTRFKLLKLRNHGRLVNVIDKIIPLFDSQITTEQLSTMESEDKEFNVEYFESQRANMDPIDLERYVGMKFIEKINKQILTDLNDWLLRKTHKDVVNDYQDLSLRSIFSIKSNTSLATSSVAKQSLESELAKEQEIYITVLRAFNLLDRSDAEQEFDESIAGYKVRPLRPFVRLNYNNESVQTCTAVGNNPTWNYTAKIKTKLEPLSSIYINVYDEHTVNISQELDQSFRFRRYNKWLGTLAIPINTVLNLGSLRGTFKITTPPIIFGYESAPKASTSVIPEIIRLMKKDTAFLTLRITTSLCNLGGLRFYNQPCDNDGHILRHLNNFVTEYLNEFPARNLSLTFIDSTGRHKCVTEFLQPLPLPEINLSDTKSMVPSSRSSPKTNINAFELTDISQMVNFAIRYVSLIPTYEVIQTHVVTLRGIELLKVLYGSPLDHTLLLASYLIALGIKCYVAIGYGLPRGLSSYVLVKNNGRRIVMASDIEKTGLFNKEEYDVSVFDAVNGENHDIRDIGCPLKTVNFVFDHENIWVNIQSYQDCENLSFDFTKTSNWQTVFDKTIFVLKQTALTSYAYNPPSDVADLRNNLETKIKEKIQKWRWNIKTVWNRYLSNILRESLTQWEYWSFNTNAVKPASSETMRQLMASYKIFGFPINIPYVNTKSVTSRVKSTMLHVNDDPNAEFGLAVEVYAYPNNVLSVWIFLASMSRM</sequence>
<evidence type="ECO:0000313" key="2">
    <source>
        <dbReference type="EMBL" id="CAF4927207.1"/>
    </source>
</evidence>
<dbReference type="SMART" id="SM00239">
    <property type="entry name" value="C2"/>
    <property type="match status" value="1"/>
</dbReference>
<comment type="caution">
    <text evidence="2">The sequence shown here is derived from an EMBL/GenBank/DDBJ whole genome shotgun (WGS) entry which is preliminary data.</text>
</comment>
<dbReference type="GO" id="GO:1905515">
    <property type="term" value="P:non-motile cilium assembly"/>
    <property type="evidence" value="ECO:0007669"/>
    <property type="project" value="TreeGrafter"/>
</dbReference>
<dbReference type="Proteomes" id="UP000663880">
    <property type="component" value="Unassembled WGS sequence"/>
</dbReference>
<evidence type="ECO:0000313" key="3">
    <source>
        <dbReference type="Proteomes" id="UP000663880"/>
    </source>
</evidence>
<name>A0A821WM04_9NEOP</name>
<dbReference type="InterPro" id="IPR056288">
    <property type="entry name" value="CEP76_C"/>
</dbReference>
<dbReference type="InterPro" id="IPR052434">
    <property type="entry name" value="Tectonic-like_complex_comp"/>
</dbReference>
<dbReference type="Pfam" id="PF00168">
    <property type="entry name" value="C2"/>
    <property type="match status" value="1"/>
</dbReference>
<dbReference type="GO" id="GO:1904491">
    <property type="term" value="P:protein localization to ciliary transition zone"/>
    <property type="evidence" value="ECO:0007669"/>
    <property type="project" value="TreeGrafter"/>
</dbReference>
<dbReference type="CDD" id="cd00030">
    <property type="entry name" value="C2"/>
    <property type="match status" value="1"/>
</dbReference>
<keyword evidence="3" id="KW-1185">Reference proteome</keyword>
<organism evidence="2 3">
    <name type="scientific">Pieris macdunnoughi</name>
    <dbReference type="NCBI Taxonomy" id="345717"/>
    <lineage>
        <taxon>Eukaryota</taxon>
        <taxon>Metazoa</taxon>
        <taxon>Ecdysozoa</taxon>
        <taxon>Arthropoda</taxon>
        <taxon>Hexapoda</taxon>
        <taxon>Insecta</taxon>
        <taxon>Pterygota</taxon>
        <taxon>Neoptera</taxon>
        <taxon>Endopterygota</taxon>
        <taxon>Lepidoptera</taxon>
        <taxon>Glossata</taxon>
        <taxon>Ditrysia</taxon>
        <taxon>Papilionoidea</taxon>
        <taxon>Pieridae</taxon>
        <taxon>Pierinae</taxon>
        <taxon>Pieris</taxon>
    </lineage>
</organism>
<dbReference type="InterPro" id="IPR035892">
    <property type="entry name" value="C2_domain_sf"/>
</dbReference>
<dbReference type="OrthoDB" id="2162143at2759"/>
<reference evidence="2" key="1">
    <citation type="submission" date="2021-02" db="EMBL/GenBank/DDBJ databases">
        <authorList>
            <person name="Steward A R."/>
        </authorList>
    </citation>
    <scope>NUCLEOTIDE SEQUENCE</scope>
</reference>
<dbReference type="SUPFAM" id="SSF49562">
    <property type="entry name" value="C2 domain (Calcium/lipid-binding domain, CaLB)"/>
    <property type="match status" value="1"/>
</dbReference>
<dbReference type="Gene3D" id="2.60.40.150">
    <property type="entry name" value="C2 domain"/>
    <property type="match status" value="1"/>
</dbReference>
<protein>
    <recommendedName>
        <fullName evidence="1">C2 domain-containing protein</fullName>
    </recommendedName>
</protein>
<dbReference type="GO" id="GO:0035869">
    <property type="term" value="C:ciliary transition zone"/>
    <property type="evidence" value="ECO:0007669"/>
    <property type="project" value="TreeGrafter"/>
</dbReference>
<dbReference type="InterPro" id="IPR000008">
    <property type="entry name" value="C2_dom"/>
</dbReference>
<dbReference type="PANTHER" id="PTHR20837:SF0">
    <property type="entry name" value="COILED-COIL AND C2 DOMAIN-CONTAINING PROTEIN 2A"/>
    <property type="match status" value="1"/>
</dbReference>
<proteinExistence type="predicted"/>
<feature type="domain" description="C2" evidence="1">
    <location>
        <begin position="744"/>
        <end position="887"/>
    </location>
</feature>
<dbReference type="InterPro" id="IPR056290">
    <property type="entry name" value="CEPT76/DRC7_peptidase-like_dom"/>
</dbReference>
<dbReference type="PANTHER" id="PTHR20837">
    <property type="entry name" value="CENTROSOMAL PROTEIN-RELATED"/>
    <property type="match status" value="1"/>
</dbReference>
<accession>A0A821WM04</accession>
<dbReference type="PROSITE" id="PS50004">
    <property type="entry name" value="C2"/>
    <property type="match status" value="1"/>
</dbReference>
<gene>
    <name evidence="2" type="ORF">PMACD_LOCUS13544</name>
</gene>
<dbReference type="Pfam" id="PF24656">
    <property type="entry name" value="CEPT76_peptidase"/>
    <property type="match status" value="1"/>
</dbReference>
<evidence type="ECO:0000259" key="1">
    <source>
        <dbReference type="PROSITE" id="PS50004"/>
    </source>
</evidence>